<protein>
    <submittedName>
        <fullName evidence="1">Reverse transcriptase domain-containing protein</fullName>
    </submittedName>
</protein>
<proteinExistence type="predicted"/>
<keyword evidence="2" id="KW-1185">Reference proteome</keyword>
<dbReference type="GO" id="GO:0003964">
    <property type="term" value="F:RNA-directed DNA polymerase activity"/>
    <property type="evidence" value="ECO:0007669"/>
    <property type="project" value="UniProtKB-KW"/>
</dbReference>
<evidence type="ECO:0000313" key="2">
    <source>
        <dbReference type="Proteomes" id="UP001054837"/>
    </source>
</evidence>
<comment type="caution">
    <text evidence="1">The sequence shown here is derived from an EMBL/GenBank/DDBJ whole genome shotgun (WGS) entry which is preliminary data.</text>
</comment>
<keyword evidence="1" id="KW-0548">Nucleotidyltransferase</keyword>
<reference evidence="1 2" key="1">
    <citation type="submission" date="2021-06" db="EMBL/GenBank/DDBJ databases">
        <title>Caerostris darwini draft genome.</title>
        <authorList>
            <person name="Kono N."/>
            <person name="Arakawa K."/>
        </authorList>
    </citation>
    <scope>NUCLEOTIDE SEQUENCE [LARGE SCALE GENOMIC DNA]</scope>
</reference>
<organism evidence="1 2">
    <name type="scientific">Caerostris darwini</name>
    <dbReference type="NCBI Taxonomy" id="1538125"/>
    <lineage>
        <taxon>Eukaryota</taxon>
        <taxon>Metazoa</taxon>
        <taxon>Ecdysozoa</taxon>
        <taxon>Arthropoda</taxon>
        <taxon>Chelicerata</taxon>
        <taxon>Arachnida</taxon>
        <taxon>Araneae</taxon>
        <taxon>Araneomorphae</taxon>
        <taxon>Entelegynae</taxon>
        <taxon>Araneoidea</taxon>
        <taxon>Araneidae</taxon>
        <taxon>Caerostris</taxon>
    </lineage>
</organism>
<dbReference type="PANTHER" id="PTHR19446">
    <property type="entry name" value="REVERSE TRANSCRIPTASES"/>
    <property type="match status" value="1"/>
</dbReference>
<evidence type="ECO:0000313" key="1">
    <source>
        <dbReference type="EMBL" id="GIY28532.1"/>
    </source>
</evidence>
<name>A0AAV4S6Z2_9ARAC</name>
<keyword evidence="1" id="KW-0808">Transferase</keyword>
<dbReference type="EMBL" id="BPLQ01007179">
    <property type="protein sequence ID" value="GIY28532.1"/>
    <property type="molecule type" value="Genomic_DNA"/>
</dbReference>
<dbReference type="AlphaFoldDB" id="A0AAV4S6Z2"/>
<gene>
    <name evidence="1" type="primary">AVEN_39415_1</name>
    <name evidence="1" type="ORF">CDAR_409421</name>
</gene>
<accession>A0AAV4S6Z2</accession>
<dbReference type="Proteomes" id="UP001054837">
    <property type="component" value="Unassembled WGS sequence"/>
</dbReference>
<sequence>MKSLWQYQNFLLFRFLNFEEEKEAGTIKPPTLKHLMREMRVTDMDQILAPVIDNAPFEKSMAQHEDYSEPHFIQVLDDIFPVILPVRDALLSLLSLNNSPLSFGKSYNASSEIREDVLSLLFTEAEMSGVIKACKNTAPGSDRLTYFHWTSFDPRNHLLSKLFNSFLHFQSIPTSWKQSITIRISVKDDLSISFGWHPIALSNTCYKLFMKCLRLNTYSQVLAFMDDIALLADSLVFLQDLLNNIISTLGQLSLKLNPRKSRSVMYPERPQRKPEILFPGLLRLACAKLRNLIFSACPSY</sequence>
<keyword evidence="1" id="KW-0695">RNA-directed DNA polymerase</keyword>